<reference evidence="1 2" key="1">
    <citation type="journal article" date="2019" name="Int. J. Syst. Evol. Microbiol.">
        <title>The Global Catalogue of Microorganisms (GCM) 10K type strain sequencing project: providing services to taxonomists for standard genome sequencing and annotation.</title>
        <authorList>
            <consortium name="The Broad Institute Genomics Platform"/>
            <consortium name="The Broad Institute Genome Sequencing Center for Infectious Disease"/>
            <person name="Wu L."/>
            <person name="Ma J."/>
        </authorList>
    </citation>
    <scope>NUCLEOTIDE SEQUENCE [LARGE SCALE GENOMIC DNA]</scope>
    <source>
        <strain evidence="1 2">JCM 16013</strain>
    </source>
</reference>
<proteinExistence type="predicted"/>
<sequence>MTFVGGVLPHPADIAKGPARKNFLAGPFFSRGTCCSHADWMTRNANRAVPATSAYRCPVPAFAAAAPNSQPYLAAMYIRVACRRTSTKVRDARSRELPDRPGIRHI</sequence>
<evidence type="ECO:0000313" key="1">
    <source>
        <dbReference type="EMBL" id="GAA1963342.1"/>
    </source>
</evidence>
<evidence type="ECO:0000313" key="2">
    <source>
        <dbReference type="Proteomes" id="UP001499854"/>
    </source>
</evidence>
<gene>
    <name evidence="1" type="ORF">GCM10009838_20450</name>
</gene>
<protein>
    <submittedName>
        <fullName evidence="1">Uncharacterized protein</fullName>
    </submittedName>
</protein>
<dbReference type="Proteomes" id="UP001499854">
    <property type="component" value="Unassembled WGS sequence"/>
</dbReference>
<accession>A0ABN2R467</accession>
<keyword evidence="2" id="KW-1185">Reference proteome</keyword>
<name>A0ABN2R467_9ACTN</name>
<organism evidence="1 2">
    <name type="scientific">Catenulispora subtropica</name>
    <dbReference type="NCBI Taxonomy" id="450798"/>
    <lineage>
        <taxon>Bacteria</taxon>
        <taxon>Bacillati</taxon>
        <taxon>Actinomycetota</taxon>
        <taxon>Actinomycetes</taxon>
        <taxon>Catenulisporales</taxon>
        <taxon>Catenulisporaceae</taxon>
        <taxon>Catenulispora</taxon>
    </lineage>
</organism>
<dbReference type="EMBL" id="BAAAQM010000009">
    <property type="protein sequence ID" value="GAA1963342.1"/>
    <property type="molecule type" value="Genomic_DNA"/>
</dbReference>
<comment type="caution">
    <text evidence="1">The sequence shown here is derived from an EMBL/GenBank/DDBJ whole genome shotgun (WGS) entry which is preliminary data.</text>
</comment>